<keyword evidence="1" id="KW-0472">Membrane</keyword>
<feature type="transmembrane region" description="Helical" evidence="1">
    <location>
        <begin position="31"/>
        <end position="57"/>
    </location>
</feature>
<dbReference type="Proteomes" id="UP000827092">
    <property type="component" value="Unassembled WGS sequence"/>
</dbReference>
<dbReference type="AlphaFoldDB" id="A0AAV6VTA8"/>
<name>A0AAV6VTA8_9ARAC</name>
<evidence type="ECO:0000313" key="3">
    <source>
        <dbReference type="Proteomes" id="UP000827092"/>
    </source>
</evidence>
<comment type="caution">
    <text evidence="2">The sequence shown here is derived from an EMBL/GenBank/DDBJ whole genome shotgun (WGS) entry which is preliminary data.</text>
</comment>
<keyword evidence="1" id="KW-1133">Transmembrane helix</keyword>
<reference evidence="2 3" key="1">
    <citation type="journal article" date="2022" name="Nat. Ecol. Evol.">
        <title>A masculinizing supergene underlies an exaggerated male reproductive morph in a spider.</title>
        <authorList>
            <person name="Hendrickx F."/>
            <person name="De Corte Z."/>
            <person name="Sonet G."/>
            <person name="Van Belleghem S.M."/>
            <person name="Kostlbacher S."/>
            <person name="Vangestel C."/>
        </authorList>
    </citation>
    <scope>NUCLEOTIDE SEQUENCE [LARGE SCALE GENOMIC DNA]</scope>
    <source>
        <strain evidence="2">W744_W776</strain>
    </source>
</reference>
<keyword evidence="1" id="KW-0812">Transmembrane</keyword>
<gene>
    <name evidence="2" type="ORF">JTE90_023497</name>
</gene>
<accession>A0AAV6VTA8</accession>
<evidence type="ECO:0000256" key="1">
    <source>
        <dbReference type="SAM" id="Phobius"/>
    </source>
</evidence>
<proteinExistence type="predicted"/>
<keyword evidence="3" id="KW-1185">Reference proteome</keyword>
<organism evidence="2 3">
    <name type="scientific">Oedothorax gibbosus</name>
    <dbReference type="NCBI Taxonomy" id="931172"/>
    <lineage>
        <taxon>Eukaryota</taxon>
        <taxon>Metazoa</taxon>
        <taxon>Ecdysozoa</taxon>
        <taxon>Arthropoda</taxon>
        <taxon>Chelicerata</taxon>
        <taxon>Arachnida</taxon>
        <taxon>Araneae</taxon>
        <taxon>Araneomorphae</taxon>
        <taxon>Entelegynae</taxon>
        <taxon>Araneoidea</taxon>
        <taxon>Linyphiidae</taxon>
        <taxon>Erigoninae</taxon>
        <taxon>Oedothorax</taxon>
    </lineage>
</organism>
<dbReference type="SUPFAM" id="SSF81321">
    <property type="entry name" value="Family A G protein-coupled receptor-like"/>
    <property type="match status" value="1"/>
</dbReference>
<protein>
    <submittedName>
        <fullName evidence="2">Uncharacterized protein</fullName>
    </submittedName>
</protein>
<sequence length="69" mass="7690">MEVPEVFQEFLNDSGYPEEISGGLLTENPFIGVPTAVILCLLCLLTCFGNAVVLHAIRTERRLQTVRVR</sequence>
<dbReference type="EMBL" id="JAFNEN010000036">
    <property type="protein sequence ID" value="KAG8198731.1"/>
    <property type="molecule type" value="Genomic_DNA"/>
</dbReference>
<evidence type="ECO:0000313" key="2">
    <source>
        <dbReference type="EMBL" id="KAG8198731.1"/>
    </source>
</evidence>